<sequence>MPGHTLIAMFIAASCALSTGANAQKVYKCGNVYSQTPCPGGDLIDPADPRTSAQKDQTDLAIGRDARLADAMEKARLAQEKKDLAANTPTKKSLEKPASAKTPKKLSTQQAKVKKKKEKESDYFVAQLPGDKKKKSTLKKSTPEKDVNKI</sequence>
<dbReference type="eggNOG" id="ENOG5033G5U">
    <property type="taxonomic scope" value="Bacteria"/>
</dbReference>
<dbReference type="HOGENOM" id="CLU_1739106_0_0_4"/>
<accession>Q21XW0</accession>
<feature type="region of interest" description="Disordered" evidence="1">
    <location>
        <begin position="39"/>
        <end position="62"/>
    </location>
</feature>
<dbReference type="RefSeq" id="WP_011463961.1">
    <property type="nucleotide sequence ID" value="NC_007908.1"/>
</dbReference>
<dbReference type="EMBL" id="CP000267">
    <property type="protein sequence ID" value="ABD69393.1"/>
    <property type="molecule type" value="Genomic_DNA"/>
</dbReference>
<proteinExistence type="predicted"/>
<dbReference type="AlphaFoldDB" id="Q21XW0"/>
<evidence type="ECO:0000256" key="1">
    <source>
        <dbReference type="SAM" id="MobiDB-lite"/>
    </source>
</evidence>
<dbReference type="Proteomes" id="UP000008332">
    <property type="component" value="Chromosome"/>
</dbReference>
<evidence type="ECO:0000313" key="4">
    <source>
        <dbReference type="Proteomes" id="UP000008332"/>
    </source>
</evidence>
<keyword evidence="2" id="KW-0732">Signal</keyword>
<evidence type="ECO:0008006" key="5">
    <source>
        <dbReference type="Google" id="ProtNLM"/>
    </source>
</evidence>
<feature type="region of interest" description="Disordered" evidence="1">
    <location>
        <begin position="78"/>
        <end position="150"/>
    </location>
</feature>
<feature type="compositionally biased region" description="Basic and acidic residues" evidence="1">
    <location>
        <begin position="141"/>
        <end position="150"/>
    </location>
</feature>
<evidence type="ECO:0000313" key="3">
    <source>
        <dbReference type="EMBL" id="ABD69393.1"/>
    </source>
</evidence>
<keyword evidence="4" id="KW-1185">Reference proteome</keyword>
<dbReference type="STRING" id="338969.Rfer_1663"/>
<organism evidence="3 4">
    <name type="scientific">Albidiferax ferrireducens (strain ATCC BAA-621 / DSM 15236 / T118)</name>
    <name type="common">Rhodoferax ferrireducens</name>
    <dbReference type="NCBI Taxonomy" id="338969"/>
    <lineage>
        <taxon>Bacteria</taxon>
        <taxon>Pseudomonadati</taxon>
        <taxon>Pseudomonadota</taxon>
        <taxon>Betaproteobacteria</taxon>
        <taxon>Burkholderiales</taxon>
        <taxon>Comamonadaceae</taxon>
        <taxon>Rhodoferax</taxon>
    </lineage>
</organism>
<feature type="chain" id="PRO_5004200152" description="DUF4124 domain-containing protein" evidence="2">
    <location>
        <begin position="24"/>
        <end position="150"/>
    </location>
</feature>
<protein>
    <recommendedName>
        <fullName evidence="5">DUF4124 domain-containing protein</fullName>
    </recommendedName>
</protein>
<feature type="signal peptide" evidence="2">
    <location>
        <begin position="1"/>
        <end position="23"/>
    </location>
</feature>
<evidence type="ECO:0000256" key="2">
    <source>
        <dbReference type="SAM" id="SignalP"/>
    </source>
</evidence>
<name>Q21XW0_ALBFT</name>
<gene>
    <name evidence="3" type="ordered locus">Rfer_1663</name>
</gene>
<dbReference type="KEGG" id="rfr:Rfer_1663"/>
<reference evidence="4" key="1">
    <citation type="submission" date="2006-02" db="EMBL/GenBank/DDBJ databases">
        <title>Complete sequence of chromosome of Rhodoferax ferrireducens DSM 15236.</title>
        <authorList>
            <person name="Copeland A."/>
            <person name="Lucas S."/>
            <person name="Lapidus A."/>
            <person name="Barry K."/>
            <person name="Detter J.C."/>
            <person name="Glavina del Rio T."/>
            <person name="Hammon N."/>
            <person name="Israni S."/>
            <person name="Pitluck S."/>
            <person name="Brettin T."/>
            <person name="Bruce D."/>
            <person name="Han C."/>
            <person name="Tapia R."/>
            <person name="Gilna P."/>
            <person name="Kiss H."/>
            <person name="Schmutz J."/>
            <person name="Larimer F."/>
            <person name="Land M."/>
            <person name="Kyrpides N."/>
            <person name="Ivanova N."/>
            <person name="Richardson P."/>
        </authorList>
    </citation>
    <scope>NUCLEOTIDE SEQUENCE [LARGE SCALE GENOMIC DNA]</scope>
    <source>
        <strain evidence="4">ATCC BAA-621 / DSM 15236 / T118</strain>
    </source>
</reference>